<evidence type="ECO:0000256" key="5">
    <source>
        <dbReference type="ARBA" id="ARBA00023284"/>
    </source>
</evidence>
<keyword evidence="6" id="KW-1133">Transmembrane helix</keyword>
<proteinExistence type="inferred from homology"/>
<evidence type="ECO:0000256" key="4">
    <source>
        <dbReference type="ARBA" id="ARBA00023157"/>
    </source>
</evidence>
<evidence type="ECO:0000259" key="7">
    <source>
        <dbReference type="PROSITE" id="PS51352"/>
    </source>
</evidence>
<dbReference type="EMBL" id="PFWT01000015">
    <property type="protein sequence ID" value="PJA46178.1"/>
    <property type="molecule type" value="Genomic_DNA"/>
</dbReference>
<dbReference type="InterPro" id="IPR012336">
    <property type="entry name" value="Thioredoxin-like_fold"/>
</dbReference>
<evidence type="ECO:0000256" key="1">
    <source>
        <dbReference type="ARBA" id="ARBA00005791"/>
    </source>
</evidence>
<dbReference type="InterPro" id="IPR036249">
    <property type="entry name" value="Thioredoxin-like_sf"/>
</dbReference>
<dbReference type="PANTHER" id="PTHR13887">
    <property type="entry name" value="GLUTATHIONE S-TRANSFERASE KAPPA"/>
    <property type="match status" value="1"/>
</dbReference>
<keyword evidence="5" id="KW-0676">Redox-active center</keyword>
<evidence type="ECO:0000256" key="2">
    <source>
        <dbReference type="ARBA" id="ARBA00022729"/>
    </source>
</evidence>
<feature type="transmembrane region" description="Helical" evidence="6">
    <location>
        <begin position="26"/>
        <end position="48"/>
    </location>
</feature>
<keyword evidence="6" id="KW-0472">Membrane</keyword>
<evidence type="ECO:0000256" key="3">
    <source>
        <dbReference type="ARBA" id="ARBA00023002"/>
    </source>
</evidence>
<comment type="caution">
    <text evidence="8">The sequence shown here is derived from an EMBL/GenBank/DDBJ whole genome shotgun (WGS) entry which is preliminary data.</text>
</comment>
<dbReference type="SUPFAM" id="SSF52833">
    <property type="entry name" value="Thioredoxin-like"/>
    <property type="match status" value="1"/>
</dbReference>
<sequence length="246" mass="26450">MEETNNLQSGNAQKEERGFFDGNPKMIFLFGVVTGIALMAIFGGGITLPSLANNKTGDAVVRPATTDTSAGAVVLAPITEADHVRGDLKKAKVVMVEYSDFECPFCGKHNPSMLSAMEDFGDDVAWVYRHFPLSFHPEANPAALASECASEQGKFWEFADIMYANQDGLNDDFYKSTAKSLKLNMTKFNDCYTSAKYQSVIDNDMATGSTAGVSGTPATFINGQLVSGAVPYATLKDAISSFLSQN</sequence>
<dbReference type="InterPro" id="IPR013766">
    <property type="entry name" value="Thioredoxin_domain"/>
</dbReference>
<accession>A0A2M7XE71</accession>
<name>A0A2M7XE71_9BACT</name>
<dbReference type="AlphaFoldDB" id="A0A2M7XE71"/>
<feature type="domain" description="Thioredoxin" evidence="7">
    <location>
        <begin position="54"/>
        <end position="244"/>
    </location>
</feature>
<protein>
    <recommendedName>
        <fullName evidence="7">Thioredoxin domain-containing protein</fullName>
    </recommendedName>
</protein>
<keyword evidence="3" id="KW-0560">Oxidoreductase</keyword>
<dbReference type="Gene3D" id="3.40.30.10">
    <property type="entry name" value="Glutaredoxin"/>
    <property type="match status" value="1"/>
</dbReference>
<evidence type="ECO:0000313" key="9">
    <source>
        <dbReference type="Proteomes" id="UP000231263"/>
    </source>
</evidence>
<keyword evidence="2" id="KW-0732">Signal</keyword>
<dbReference type="PROSITE" id="PS51352">
    <property type="entry name" value="THIOREDOXIN_2"/>
    <property type="match status" value="1"/>
</dbReference>
<keyword evidence="6" id="KW-0812">Transmembrane</keyword>
<reference evidence="9" key="1">
    <citation type="submission" date="2017-09" db="EMBL/GenBank/DDBJ databases">
        <title>Depth-based differentiation of microbial function through sediment-hosted aquifers and enrichment of novel symbionts in the deep terrestrial subsurface.</title>
        <authorList>
            <person name="Probst A.J."/>
            <person name="Ladd B."/>
            <person name="Jarett J.K."/>
            <person name="Geller-Mcgrath D.E."/>
            <person name="Sieber C.M.K."/>
            <person name="Emerson J.B."/>
            <person name="Anantharaman K."/>
            <person name="Thomas B.C."/>
            <person name="Malmstrom R."/>
            <person name="Stieglmeier M."/>
            <person name="Klingl A."/>
            <person name="Woyke T."/>
            <person name="Ryan C.M."/>
            <person name="Banfield J.F."/>
        </authorList>
    </citation>
    <scope>NUCLEOTIDE SEQUENCE [LARGE SCALE GENOMIC DNA]</scope>
</reference>
<evidence type="ECO:0000313" key="8">
    <source>
        <dbReference type="EMBL" id="PJA46178.1"/>
    </source>
</evidence>
<dbReference type="GO" id="GO:0016491">
    <property type="term" value="F:oxidoreductase activity"/>
    <property type="evidence" value="ECO:0007669"/>
    <property type="project" value="UniProtKB-KW"/>
</dbReference>
<gene>
    <name evidence="8" type="ORF">CO173_03490</name>
</gene>
<dbReference type="Proteomes" id="UP000231263">
    <property type="component" value="Unassembled WGS sequence"/>
</dbReference>
<dbReference type="PANTHER" id="PTHR13887:SF14">
    <property type="entry name" value="DISULFIDE BOND FORMATION PROTEIN D"/>
    <property type="match status" value="1"/>
</dbReference>
<keyword evidence="4" id="KW-1015">Disulfide bond</keyword>
<dbReference type="Pfam" id="PF13462">
    <property type="entry name" value="Thioredoxin_4"/>
    <property type="match status" value="1"/>
</dbReference>
<organism evidence="8 9">
    <name type="scientific">Candidatus Uhrbacteria bacterium CG_4_9_14_3_um_filter_41_35</name>
    <dbReference type="NCBI Taxonomy" id="1975034"/>
    <lineage>
        <taxon>Bacteria</taxon>
        <taxon>Candidatus Uhriibacteriota</taxon>
    </lineage>
</organism>
<evidence type="ECO:0000256" key="6">
    <source>
        <dbReference type="SAM" id="Phobius"/>
    </source>
</evidence>
<comment type="similarity">
    <text evidence="1">Belongs to the thioredoxin family. DsbA subfamily.</text>
</comment>